<sequence>MTDKNPMDKLKGKAKEATGKLTGDRRKEAEGKGDQAKAKANDAMDGARDRAKGVKDSLTDDDGR</sequence>
<reference evidence="4 7" key="2">
    <citation type="submission" date="2021-07" db="EMBL/GenBank/DDBJ databases">
        <title>Sequencing Streptomyces halstedii LGO-A4 genome an citrus endophytic actinomycete.</title>
        <authorList>
            <person name="Samborskyy M."/>
            <person name="Scott N."/>
            <person name="Deglau R."/>
            <person name="Dickens S."/>
            <person name="Oliveira L.G."/>
        </authorList>
    </citation>
    <scope>NUCLEOTIDE SEQUENCE [LARGE SCALE GENOMIC DNA]</scope>
    <source>
        <strain evidence="4 7">LGO-A4</strain>
    </source>
</reference>
<dbReference type="Pfam" id="PF05532">
    <property type="entry name" value="CsbD"/>
    <property type="match status" value="1"/>
</dbReference>
<gene>
    <name evidence="5" type="ORF">G3I29_14070</name>
    <name evidence="4" type="ORF">STHAL_18385</name>
</gene>
<evidence type="ECO:0000313" key="5">
    <source>
        <dbReference type="EMBL" id="NEA16632.1"/>
    </source>
</evidence>
<comment type="caution">
    <text evidence="5">The sequence shown here is derived from an EMBL/GenBank/DDBJ whole genome shotgun (WGS) entry which is preliminary data.</text>
</comment>
<dbReference type="InterPro" id="IPR008462">
    <property type="entry name" value="CsbD"/>
</dbReference>
<evidence type="ECO:0000259" key="3">
    <source>
        <dbReference type="Pfam" id="PF05532"/>
    </source>
</evidence>
<name>A0A6N9U251_STRHA</name>
<dbReference type="Proteomes" id="UP000735541">
    <property type="component" value="Unassembled WGS sequence"/>
</dbReference>
<dbReference type="AlphaFoldDB" id="A0A6N9U251"/>
<evidence type="ECO:0000313" key="7">
    <source>
        <dbReference type="Proteomes" id="UP000735541"/>
    </source>
</evidence>
<dbReference type="InterPro" id="IPR036629">
    <property type="entry name" value="YjbJ_sf"/>
</dbReference>
<feature type="region of interest" description="Disordered" evidence="2">
    <location>
        <begin position="1"/>
        <end position="64"/>
    </location>
</feature>
<dbReference type="SUPFAM" id="SSF69047">
    <property type="entry name" value="Hypothetical protein YjbJ"/>
    <property type="match status" value="1"/>
</dbReference>
<keyword evidence="7" id="KW-1185">Reference proteome</keyword>
<dbReference type="RefSeq" id="WP_164344945.1">
    <property type="nucleotide sequence ID" value="NZ_JAAGLQ010000282.1"/>
</dbReference>
<accession>A0A6N9U251</accession>
<dbReference type="Gene3D" id="1.10.1470.10">
    <property type="entry name" value="YjbJ"/>
    <property type="match status" value="1"/>
</dbReference>
<evidence type="ECO:0000313" key="6">
    <source>
        <dbReference type="Proteomes" id="UP000471293"/>
    </source>
</evidence>
<feature type="domain" description="CsbD-like" evidence="3">
    <location>
        <begin position="5"/>
        <end position="52"/>
    </location>
</feature>
<comment type="similarity">
    <text evidence="1">Belongs to the UPF0337 (CsbD) family.</text>
</comment>
<reference evidence="5 6" key="1">
    <citation type="submission" date="2020-01" db="EMBL/GenBank/DDBJ databases">
        <title>Insect and environment-associated Actinomycetes.</title>
        <authorList>
            <person name="Currrie C."/>
            <person name="Chevrette M."/>
            <person name="Carlson C."/>
            <person name="Stubbendieck R."/>
            <person name="Wendt-Pienkowski E."/>
        </authorList>
    </citation>
    <scope>NUCLEOTIDE SEQUENCE [LARGE SCALE GENOMIC DNA]</scope>
    <source>
        <strain evidence="5 6">SID11342</strain>
    </source>
</reference>
<dbReference type="EMBL" id="JAAGLQ010000282">
    <property type="protein sequence ID" value="NEA16632.1"/>
    <property type="molecule type" value="Genomic_DNA"/>
</dbReference>
<organism evidence="5 6">
    <name type="scientific">Streptomyces halstedii</name>
    <dbReference type="NCBI Taxonomy" id="1944"/>
    <lineage>
        <taxon>Bacteria</taxon>
        <taxon>Bacillati</taxon>
        <taxon>Actinomycetota</taxon>
        <taxon>Actinomycetes</taxon>
        <taxon>Kitasatosporales</taxon>
        <taxon>Streptomycetaceae</taxon>
        <taxon>Streptomyces</taxon>
    </lineage>
</organism>
<evidence type="ECO:0000256" key="1">
    <source>
        <dbReference type="ARBA" id="ARBA00009129"/>
    </source>
</evidence>
<evidence type="ECO:0000313" key="4">
    <source>
        <dbReference type="EMBL" id="MBV7671420.1"/>
    </source>
</evidence>
<dbReference type="Proteomes" id="UP000471293">
    <property type="component" value="Unassembled WGS sequence"/>
</dbReference>
<dbReference type="EMBL" id="JAHUVW010000001">
    <property type="protein sequence ID" value="MBV7671420.1"/>
    <property type="molecule type" value="Genomic_DNA"/>
</dbReference>
<evidence type="ECO:0000256" key="2">
    <source>
        <dbReference type="SAM" id="MobiDB-lite"/>
    </source>
</evidence>
<proteinExistence type="inferred from homology"/>
<protein>
    <submittedName>
        <fullName evidence="5">CsbD family protein</fullName>
    </submittedName>
</protein>